<dbReference type="Proteomes" id="UP000179642">
    <property type="component" value="Unassembled WGS sequence"/>
</dbReference>
<comment type="caution">
    <text evidence="1">The sequence shown here is derived from an EMBL/GenBank/DDBJ whole genome shotgun (WGS) entry which is preliminary data.</text>
</comment>
<reference evidence="1 2" key="1">
    <citation type="submission" date="2016-10" db="EMBL/GenBank/DDBJ databases">
        <title>Genome sequence of Streptomyces sp. MUSC 1.</title>
        <authorList>
            <person name="Lee L.-H."/>
            <person name="Ser H.-L."/>
            <person name="Law J.W.-F."/>
        </authorList>
    </citation>
    <scope>NUCLEOTIDE SEQUENCE [LARGE SCALE GENOMIC DNA]</scope>
    <source>
        <strain evidence="1 2">MUSC 1</strain>
    </source>
</reference>
<dbReference type="InterPro" id="IPR045428">
    <property type="entry name" value="EACC1"/>
</dbReference>
<keyword evidence="2" id="KW-1185">Reference proteome</keyword>
<protein>
    <submittedName>
        <fullName evidence="1">Uncharacterized protein</fullName>
    </submittedName>
</protein>
<dbReference type="Pfam" id="PF19953">
    <property type="entry name" value="EACC1"/>
    <property type="match status" value="1"/>
</dbReference>
<proteinExistence type="predicted"/>
<gene>
    <name evidence="1" type="ORF">BIV23_00920</name>
</gene>
<evidence type="ECO:0000313" key="1">
    <source>
        <dbReference type="EMBL" id="OIK08128.1"/>
    </source>
</evidence>
<sequence length="123" mass="13398">MEDADAERASTYLRSLADWLRYEEDLRGKTQLEHGEITPGQMGGLPEALVATLSTGGAATVLARAVVEWVRQRKSDVTVKAVKPDGETFEIDLRRVTAPEALVAELCKFLSPEQSGPDPDETA</sequence>
<dbReference type="EMBL" id="MLYO01000007">
    <property type="protein sequence ID" value="OIK08128.1"/>
    <property type="molecule type" value="Genomic_DNA"/>
</dbReference>
<dbReference type="AlphaFoldDB" id="A0A1S2QPR3"/>
<evidence type="ECO:0000313" key="2">
    <source>
        <dbReference type="Proteomes" id="UP000179642"/>
    </source>
</evidence>
<accession>A0A1S2QPR3</accession>
<organism evidence="1 2">
    <name type="scientific">Streptomyces monashensis</name>
    <dbReference type="NCBI Taxonomy" id="1678012"/>
    <lineage>
        <taxon>Bacteria</taxon>
        <taxon>Bacillati</taxon>
        <taxon>Actinomycetota</taxon>
        <taxon>Actinomycetes</taxon>
        <taxon>Kitasatosporales</taxon>
        <taxon>Streptomycetaceae</taxon>
        <taxon>Streptomyces</taxon>
    </lineage>
</organism>
<name>A0A1S2QPR3_9ACTN</name>